<dbReference type="GO" id="GO:0009706">
    <property type="term" value="C:chloroplast inner membrane"/>
    <property type="evidence" value="ECO:0007669"/>
    <property type="project" value="UniProtKB-SubCell"/>
</dbReference>
<keyword evidence="5" id="KW-0677">Repeat</keyword>
<dbReference type="AlphaFoldDB" id="A0AAW1NIT9"/>
<accession>A0AAW1NIT9</accession>
<evidence type="ECO:0000256" key="12">
    <source>
        <dbReference type="ARBA" id="ARBA00060470"/>
    </source>
</evidence>
<evidence type="ECO:0000256" key="16">
    <source>
        <dbReference type="SAM" id="Phobius"/>
    </source>
</evidence>
<evidence type="ECO:0000256" key="1">
    <source>
        <dbReference type="ARBA" id="ARBA00022448"/>
    </source>
</evidence>
<feature type="transmembrane region" description="Helical" evidence="16">
    <location>
        <begin position="107"/>
        <end position="127"/>
    </location>
</feature>
<dbReference type="InterPro" id="IPR038108">
    <property type="entry name" value="RPN13_DEUBAD_sf"/>
</dbReference>
<feature type="region of interest" description="Disordered" evidence="15">
    <location>
        <begin position="150"/>
        <end position="312"/>
    </location>
</feature>
<keyword evidence="2" id="KW-0150">Chloroplast</keyword>
<keyword evidence="6" id="KW-1001">Plastid inner membrane</keyword>
<evidence type="ECO:0000256" key="7">
    <source>
        <dbReference type="ARBA" id="ARBA00022927"/>
    </source>
</evidence>
<organism evidence="18 19">
    <name type="scientific">Saponaria officinalis</name>
    <name type="common">Common soapwort</name>
    <name type="synonym">Lychnis saponaria</name>
    <dbReference type="NCBI Taxonomy" id="3572"/>
    <lineage>
        <taxon>Eukaryota</taxon>
        <taxon>Viridiplantae</taxon>
        <taxon>Streptophyta</taxon>
        <taxon>Embryophyta</taxon>
        <taxon>Tracheophyta</taxon>
        <taxon>Spermatophyta</taxon>
        <taxon>Magnoliopsida</taxon>
        <taxon>eudicotyledons</taxon>
        <taxon>Gunneridae</taxon>
        <taxon>Pentapetalae</taxon>
        <taxon>Caryophyllales</taxon>
        <taxon>Caryophyllaceae</taxon>
        <taxon>Caryophylleae</taxon>
        <taxon>Saponaria</taxon>
    </lineage>
</organism>
<evidence type="ECO:0000256" key="13">
    <source>
        <dbReference type="ARBA" id="ARBA00070821"/>
    </source>
</evidence>
<gene>
    <name evidence="18" type="ORF">RND81_01G210500</name>
</gene>
<keyword evidence="19" id="KW-1185">Reference proteome</keyword>
<evidence type="ECO:0000259" key="17">
    <source>
        <dbReference type="SMART" id="SM00727"/>
    </source>
</evidence>
<dbReference type="Pfam" id="PF17830">
    <property type="entry name" value="STI1-HOP_DP"/>
    <property type="match status" value="1"/>
</dbReference>
<dbReference type="EMBL" id="JBDFQZ010000001">
    <property type="protein sequence ID" value="KAK9758146.1"/>
    <property type="molecule type" value="Genomic_DNA"/>
</dbReference>
<keyword evidence="9 16" id="KW-1133">Transmembrane helix</keyword>
<dbReference type="PANTHER" id="PTHR47296:SF1">
    <property type="entry name" value="PROTEIN TIC 40, CHLOROPLASTIC"/>
    <property type="match status" value="1"/>
</dbReference>
<comment type="function">
    <text evidence="11">Involved in protein precursor import into chloroplasts. Part of the motor complex consisting of a co-chaperone (TIC40) and a chaperone (HSP93) associated with the import channel (TIC110). Causes the release of bound transit peptides from TIC110 and stimulates ATP hydrolysis by HSP93. Involved in reinsertion of proteins from the chloroplast stroma into the inner membrane.</text>
</comment>
<evidence type="ECO:0000256" key="8">
    <source>
        <dbReference type="ARBA" id="ARBA00022946"/>
    </source>
</evidence>
<dbReference type="EMBL" id="JBDFQZ010000001">
    <property type="protein sequence ID" value="KAK9758144.1"/>
    <property type="molecule type" value="Genomic_DNA"/>
</dbReference>
<evidence type="ECO:0000256" key="6">
    <source>
        <dbReference type="ARBA" id="ARBA00022780"/>
    </source>
</evidence>
<keyword evidence="7" id="KW-0653">Protein transport</keyword>
<evidence type="ECO:0000256" key="14">
    <source>
        <dbReference type="ARBA" id="ARBA00082202"/>
    </source>
</evidence>
<name>A0AAW1NIT9_SAPOF</name>
<dbReference type="SMART" id="SM00727">
    <property type="entry name" value="STI1"/>
    <property type="match status" value="2"/>
</dbReference>
<comment type="caution">
    <text evidence="18">The sequence shown here is derived from an EMBL/GenBank/DDBJ whole genome shotgun (WGS) entry which is preliminary data.</text>
</comment>
<keyword evidence="4 16" id="KW-0812">Transmembrane</keyword>
<evidence type="ECO:0000256" key="2">
    <source>
        <dbReference type="ARBA" id="ARBA00022528"/>
    </source>
</evidence>
<keyword evidence="10 16" id="KW-0472">Membrane</keyword>
<reference evidence="18 19" key="1">
    <citation type="submission" date="2024-03" db="EMBL/GenBank/DDBJ databases">
        <title>WGS assembly of Saponaria officinalis var. Norfolk2.</title>
        <authorList>
            <person name="Jenkins J."/>
            <person name="Shu S."/>
            <person name="Grimwood J."/>
            <person name="Barry K."/>
            <person name="Goodstein D."/>
            <person name="Schmutz J."/>
            <person name="Leebens-Mack J."/>
            <person name="Osbourn A."/>
        </authorList>
    </citation>
    <scope>NUCLEOTIDE SEQUENCE [LARGE SCALE GENOMIC DNA]</scope>
    <source>
        <strain evidence="19">cv. Norfolk2</strain>
        <strain evidence="18">JIC</strain>
        <tissue evidence="18">Leaf</tissue>
    </source>
</reference>
<evidence type="ECO:0000256" key="10">
    <source>
        <dbReference type="ARBA" id="ARBA00023136"/>
    </source>
</evidence>
<feature type="compositionally biased region" description="Low complexity" evidence="15">
    <location>
        <begin position="150"/>
        <end position="161"/>
    </location>
</feature>
<comment type="subcellular location">
    <subcellularLocation>
        <location evidence="12">Plastid</location>
        <location evidence="12">Chloroplast inner membrane</location>
        <topology evidence="12">Single-pass membrane protein</topology>
    </subcellularLocation>
</comment>
<protein>
    <recommendedName>
        <fullName evidence="13">Protein TIC 40, chloroplastic</fullName>
    </recommendedName>
    <alternativeName>
        <fullName evidence="14">Translocon at the inner envelope membrane of chloroplasts 40</fullName>
    </alternativeName>
</protein>
<dbReference type="PANTHER" id="PTHR47296">
    <property type="entry name" value="PROTEIN TIC 40, CHLOROPLASTIC"/>
    <property type="match status" value="1"/>
</dbReference>
<evidence type="ECO:0000256" key="4">
    <source>
        <dbReference type="ARBA" id="ARBA00022692"/>
    </source>
</evidence>
<dbReference type="FunFam" id="1.10.260.100:FF:000008">
    <property type="entry name" value="Protein TIC 40, chloroplastic"/>
    <property type="match status" value="1"/>
</dbReference>
<feature type="domain" description="STI1" evidence="17">
    <location>
        <begin position="323"/>
        <end position="357"/>
    </location>
</feature>
<evidence type="ECO:0000256" key="5">
    <source>
        <dbReference type="ARBA" id="ARBA00022737"/>
    </source>
</evidence>
<feature type="compositionally biased region" description="Polar residues" evidence="15">
    <location>
        <begin position="288"/>
        <end position="312"/>
    </location>
</feature>
<evidence type="ECO:0000313" key="18">
    <source>
        <dbReference type="EMBL" id="KAK9758144.1"/>
    </source>
</evidence>
<dbReference type="EMBL" id="JBDFQZ010000001">
    <property type="protein sequence ID" value="KAK9758145.1"/>
    <property type="molecule type" value="Genomic_DNA"/>
</dbReference>
<feature type="domain" description="STI1" evidence="17">
    <location>
        <begin position="398"/>
        <end position="437"/>
    </location>
</feature>
<feature type="compositionally biased region" description="Low complexity" evidence="15">
    <location>
        <begin position="186"/>
        <end position="215"/>
    </location>
</feature>
<dbReference type="Proteomes" id="UP001443914">
    <property type="component" value="Unassembled WGS sequence"/>
</dbReference>
<dbReference type="GO" id="GO:0009658">
    <property type="term" value="P:chloroplast organization"/>
    <property type="evidence" value="ECO:0007669"/>
    <property type="project" value="TreeGrafter"/>
</dbReference>
<feature type="compositionally biased region" description="Polar residues" evidence="15">
    <location>
        <begin position="258"/>
        <end position="278"/>
    </location>
</feature>
<dbReference type="InterPro" id="IPR006636">
    <property type="entry name" value="STI1_HS-bd"/>
</dbReference>
<sequence length="460" mass="50596">MENLALISVKPVLTPTLSQNPRFILPKKSSGFFFLHKPTSKFVPFAFSPNFSSKKVSINHENNENNTENNAKNVLFARASTAHETTSVGVNPQPYVSPPPPQFGSPLFWIGVGVGFSALFSFVASWLKKYAMQQAFKTMMGQMGSQNNQFSNSAFPSGSPFGFPPPSASSPTTFPGFPYQPPSGPSTPTTTTATASRQPSTLKSGPSNATSSAVTPAPPSPAASETVDVTASKPEVTEPIVNDNTEPKQSAFVDISPEETSQPSPFENYNDTSSQRPSDPSKFAEVVQNGTVPKEGTSSEWSQETRKSGSSLSVETIEKMMEDPNIQKMIYPQLPEEMRNPATFKWMLQNPVYRQQLQEMLDNMNQGGLDTSTMESLKNFDLNSPEVKQQFNEIGLTPEEAMSRIISNPEIAMAFQNPRIQAAMMDFSQNPMNIMKYQNDKEVMDVFNKIQQLFPESPGF</sequence>
<dbReference type="GO" id="GO:0009535">
    <property type="term" value="C:chloroplast thylakoid membrane"/>
    <property type="evidence" value="ECO:0007669"/>
    <property type="project" value="TreeGrafter"/>
</dbReference>
<evidence type="ECO:0000256" key="15">
    <source>
        <dbReference type="SAM" id="MobiDB-lite"/>
    </source>
</evidence>
<dbReference type="Gene3D" id="1.10.2020.20">
    <property type="match status" value="1"/>
</dbReference>
<dbReference type="Gene3D" id="1.10.260.100">
    <property type="match status" value="1"/>
</dbReference>
<evidence type="ECO:0000313" key="19">
    <source>
        <dbReference type="Proteomes" id="UP001443914"/>
    </source>
</evidence>
<dbReference type="InterPro" id="IPR041243">
    <property type="entry name" value="STI1/HOP_DP"/>
</dbReference>
<keyword evidence="3" id="KW-0934">Plastid</keyword>
<keyword evidence="1" id="KW-0813">Transport</keyword>
<dbReference type="GO" id="GO:0045037">
    <property type="term" value="P:protein import into chloroplast stroma"/>
    <property type="evidence" value="ECO:0007669"/>
    <property type="project" value="TreeGrafter"/>
</dbReference>
<evidence type="ECO:0000256" key="9">
    <source>
        <dbReference type="ARBA" id="ARBA00022989"/>
    </source>
</evidence>
<evidence type="ECO:0000256" key="11">
    <source>
        <dbReference type="ARBA" id="ARBA00056414"/>
    </source>
</evidence>
<proteinExistence type="predicted"/>
<evidence type="ECO:0000256" key="3">
    <source>
        <dbReference type="ARBA" id="ARBA00022640"/>
    </source>
</evidence>
<keyword evidence="8" id="KW-0809">Transit peptide</keyword>